<reference evidence="2" key="1">
    <citation type="submission" date="2021-08" db="EMBL/GenBank/DDBJ databases">
        <authorList>
            <person name="Stevens D.C."/>
        </authorList>
    </citation>
    <scope>NUCLEOTIDE SEQUENCE</scope>
    <source>
        <strain evidence="2">DSM 53165</strain>
    </source>
</reference>
<gene>
    <name evidence="2" type="ORF">K7C98_31140</name>
</gene>
<organism evidence="2 3">
    <name type="scientific">Nannocystis pusilla</name>
    <dbReference type="NCBI Taxonomy" id="889268"/>
    <lineage>
        <taxon>Bacteria</taxon>
        <taxon>Pseudomonadati</taxon>
        <taxon>Myxococcota</taxon>
        <taxon>Polyangia</taxon>
        <taxon>Nannocystales</taxon>
        <taxon>Nannocystaceae</taxon>
        <taxon>Nannocystis</taxon>
    </lineage>
</organism>
<dbReference type="Proteomes" id="UP001139031">
    <property type="component" value="Unassembled WGS sequence"/>
</dbReference>
<dbReference type="InterPro" id="IPR019734">
    <property type="entry name" value="TPR_rpt"/>
</dbReference>
<accession>A0ABS7TZJ9</accession>
<feature type="repeat" description="TPR" evidence="1">
    <location>
        <begin position="188"/>
        <end position="221"/>
    </location>
</feature>
<evidence type="ECO:0008006" key="4">
    <source>
        <dbReference type="Google" id="ProtNLM"/>
    </source>
</evidence>
<evidence type="ECO:0000256" key="1">
    <source>
        <dbReference type="PROSITE-ProRule" id="PRU00339"/>
    </source>
</evidence>
<comment type="caution">
    <text evidence="2">The sequence shown here is derived from an EMBL/GenBank/DDBJ whole genome shotgun (WGS) entry which is preliminary data.</text>
</comment>
<evidence type="ECO:0000313" key="3">
    <source>
        <dbReference type="Proteomes" id="UP001139031"/>
    </source>
</evidence>
<keyword evidence="1" id="KW-0802">TPR repeat</keyword>
<dbReference type="PROSITE" id="PS50005">
    <property type="entry name" value="TPR"/>
    <property type="match status" value="1"/>
</dbReference>
<name>A0ABS7TZJ9_9BACT</name>
<dbReference type="PROSITE" id="PS51257">
    <property type="entry name" value="PROKAR_LIPOPROTEIN"/>
    <property type="match status" value="1"/>
</dbReference>
<sequence>MPPVSARPRAGLALSLCLALGTGCATYSDRTREARASAQVGDLRGAEKQVNKLLGTRTSADMPTKWKKDTALALLERGMILHAGGAYKLSARDLSVAEKQLELLDIARDGAGQLGKYVFSDSATKYKAPPSEKLVLNAYNLLNYLLQGDLSGARVEAKRFTVMHEYLTSYDRQDRPEGAGDVVHPHGAFGSWLAGFVFERLGEHDSALRYYDEALQARPFASLVGPVQRLSALGGYRTPHIDAVLGGMSYEATPAPTELLVVVSVGRVPLKEPRHMPIGAAIGLAHAYITGDSRVLERSALKMVVYPELVPSNSAFQTAEVRVDGQPVQLEIASDIQTEVIAEYERMKPKIIGAAISRLIVRAAVAEAARAAGNSSEKGGAIIGLFAALAAEGALLAADRPDTRSWTLLPALVLVARVPVQPGPHAVTVAASGPGGSETRKYDVDLRAGGYVVLDVTTLR</sequence>
<dbReference type="EMBL" id="JAIRAU010000043">
    <property type="protein sequence ID" value="MBZ5713707.1"/>
    <property type="molecule type" value="Genomic_DNA"/>
</dbReference>
<protein>
    <recommendedName>
        <fullName evidence="4">Tetratricopeptide repeat protein</fullName>
    </recommendedName>
</protein>
<proteinExistence type="predicted"/>
<keyword evidence="3" id="KW-1185">Reference proteome</keyword>
<dbReference type="RefSeq" id="WP_224195440.1">
    <property type="nucleotide sequence ID" value="NZ_JAIRAU010000043.1"/>
</dbReference>
<evidence type="ECO:0000313" key="2">
    <source>
        <dbReference type="EMBL" id="MBZ5713707.1"/>
    </source>
</evidence>